<dbReference type="Pfam" id="PF09684">
    <property type="entry name" value="Tail_P2_I"/>
    <property type="match status" value="1"/>
</dbReference>
<accession>A0ABP9ZZU5</accession>
<dbReference type="EMBL" id="BAABWH010000004">
    <property type="protein sequence ID" value="GAA6145674.1"/>
    <property type="molecule type" value="Genomic_DNA"/>
</dbReference>
<dbReference type="RefSeq" id="WP_353294719.1">
    <property type="nucleotide sequence ID" value="NZ_BAABWH010000004.1"/>
</dbReference>
<keyword evidence="2" id="KW-1185">Reference proteome</keyword>
<evidence type="ECO:0000313" key="2">
    <source>
        <dbReference type="Proteomes" id="UP001481413"/>
    </source>
</evidence>
<comment type="caution">
    <text evidence="1">The sequence shown here is derived from an EMBL/GenBank/DDBJ whole genome shotgun (WGS) entry which is preliminary data.</text>
</comment>
<proteinExistence type="predicted"/>
<dbReference type="Proteomes" id="UP001481413">
    <property type="component" value="Unassembled WGS sequence"/>
</dbReference>
<evidence type="ECO:0008006" key="3">
    <source>
        <dbReference type="Google" id="ProtNLM"/>
    </source>
</evidence>
<sequence length="786" mass="87776">MDANNTPYFLLRTEDELRQGSSRMEWHPEHRALMLRQKQPLRLPATQPDALAQWQAATPMAVDHHYQVAVLNDEHDTVLCHGGQGWETLDHDTGTHFSCPPDCHYTDMAINGNGRLALPYTDNDDTHGLTVFHLGKRWLSDCHLPEEPVRGNVDRNGGIWIASVNSLMYCEGQPLPAAYAADDSRFEPEIINPTPLKCAWQQALPDGWSPLALCSDNEYLYVLLHDGAGKQRIISRSLSERASMPFYTYALDERCPFVIDIACVGKGRFALLAPKESDDINFTQRDCPVVRLEPDSDNLMGTARLLFERYPMIGLAEPRFASSADGQVRYQAPEDPDYPGLSPRPRELHALRQPRYEDNASALLREVLDSGTPGTVWHRVYIDACIPAGCNVEIAARVYDDADARGQADIHMQPQPVWNPLPSEHPFQSALSGHEAGRRGVFEVLLQRPEGTVRNLEGRYLQLQLHLTGSGRKTPSVHAIRVYSPRFSYQEAYLPEVFRQEESPTAENASGPANGADVRERLLASFESILTPLEGRVAAADRLLHPATAPDTNLNWLAMGVGESLPSHWPKARQRRWLEHATLMQQRKGSLPALNLALDIVTDGGVQNGSVVVIENFRLRRTMATLLGINMDDSDHPLTLGTGVSGNSMVGDSLILSEMNAREFLALFAPDLTAGETTEVDREAVREFFDKYAHQVSILLHGPAQKQRQEVESLLAQQLPAHLKWHIIETDQPFILGNAPLLGVDTWLEQQPDHRQVTLGETHLGRTDLLMNPLAFLPSNIHQRMS</sequence>
<organism evidence="1 2">
    <name type="scientific">Thalassolituus maritimus</name>
    <dbReference type="NCBI Taxonomy" id="484498"/>
    <lineage>
        <taxon>Bacteria</taxon>
        <taxon>Pseudomonadati</taxon>
        <taxon>Pseudomonadota</taxon>
        <taxon>Gammaproteobacteria</taxon>
        <taxon>Oceanospirillales</taxon>
        <taxon>Oceanospirillaceae</taxon>
        <taxon>Thalassolituus</taxon>
    </lineage>
</organism>
<dbReference type="InterPro" id="IPR006521">
    <property type="entry name" value="Tail_protein_I"/>
</dbReference>
<reference evidence="1 2" key="1">
    <citation type="submission" date="2024-04" db="EMBL/GenBank/DDBJ databases">
        <title>Draft genome sequence of Thalassolituus maritimus NBRC 116585.</title>
        <authorList>
            <person name="Miyakawa T."/>
            <person name="Kusuya Y."/>
            <person name="Miura T."/>
        </authorList>
    </citation>
    <scope>NUCLEOTIDE SEQUENCE [LARGE SCALE GENOMIC DNA]</scope>
    <source>
        <strain evidence="1 2">5NW40-0001</strain>
    </source>
</reference>
<evidence type="ECO:0000313" key="1">
    <source>
        <dbReference type="EMBL" id="GAA6145674.1"/>
    </source>
</evidence>
<gene>
    <name evidence="1" type="ORF">NBRC116585_17920</name>
</gene>
<name>A0ABP9ZZU5_9GAMM</name>
<protein>
    <recommendedName>
        <fullName evidence="3">Phage tail protein domain-containing protein</fullName>
    </recommendedName>
</protein>